<gene>
    <name evidence="3" type="ORF">PR048_009258</name>
</gene>
<evidence type="ECO:0008006" key="5">
    <source>
        <dbReference type="Google" id="ProtNLM"/>
    </source>
</evidence>
<keyword evidence="4" id="KW-1185">Reference proteome</keyword>
<feature type="compositionally biased region" description="Low complexity" evidence="2">
    <location>
        <begin position="418"/>
        <end position="427"/>
    </location>
</feature>
<protein>
    <recommendedName>
        <fullName evidence="5">PDZ domain-containing protein</fullName>
    </recommendedName>
</protein>
<feature type="region of interest" description="Disordered" evidence="2">
    <location>
        <begin position="110"/>
        <end position="140"/>
    </location>
</feature>
<feature type="compositionally biased region" description="Basic residues" evidence="2">
    <location>
        <begin position="212"/>
        <end position="230"/>
    </location>
</feature>
<organism evidence="3 4">
    <name type="scientific">Dryococelus australis</name>
    <dbReference type="NCBI Taxonomy" id="614101"/>
    <lineage>
        <taxon>Eukaryota</taxon>
        <taxon>Metazoa</taxon>
        <taxon>Ecdysozoa</taxon>
        <taxon>Arthropoda</taxon>
        <taxon>Hexapoda</taxon>
        <taxon>Insecta</taxon>
        <taxon>Pterygota</taxon>
        <taxon>Neoptera</taxon>
        <taxon>Polyneoptera</taxon>
        <taxon>Phasmatodea</taxon>
        <taxon>Verophasmatodea</taxon>
        <taxon>Anareolatae</taxon>
        <taxon>Phasmatidae</taxon>
        <taxon>Eurycanthinae</taxon>
        <taxon>Dryococelus</taxon>
    </lineage>
</organism>
<dbReference type="EMBL" id="JARBHB010000003">
    <property type="protein sequence ID" value="KAJ8889756.1"/>
    <property type="molecule type" value="Genomic_DNA"/>
</dbReference>
<feature type="compositionally biased region" description="Polar residues" evidence="2">
    <location>
        <begin position="178"/>
        <end position="187"/>
    </location>
</feature>
<accession>A0ABQ9HZE4</accession>
<feature type="compositionally biased region" description="Polar residues" evidence="2">
    <location>
        <begin position="197"/>
        <end position="208"/>
    </location>
</feature>
<evidence type="ECO:0000256" key="2">
    <source>
        <dbReference type="SAM" id="MobiDB-lite"/>
    </source>
</evidence>
<sequence length="568" mass="62716">MAFWVLEVNGKLVLAKTKEDMLRLLAVAPDPAQLVVLRTSASGPNTLTSHSQGLELRSALERAQEAEHVREALKTDNVRLTHRISYLEEQVSELLEKVKDTSSFLKIGADPDTASLYSSSPTSSRNVQASPANATPTKPDVQVFQKGPQVTAIVANLPGLDVGSNSPAESRHMLPTLRSKTSSQSSAKNHDARSTKSLDVGSNCSSMDIAQHHRHHHHNSYRKHEKHTSHHGLQNAQSTNSLDACNKEMHARLNSRSRYHSQFYLSEKVVKTAHSVSDYASEASSSIDTRHYHHKKYSDSLRRKSEYHFISEMKNGRSNVDYTSESSASTFHRAHRDVRSIKSLDIESDSGRNMQRHYTSEGWPYSVHSQNRIVESKSSTTLDDASETSSTLSHQHKHKSEVHDGKPQRPKPPKKPLRLSLSRTTSLQVMNTSPPATPVNGSRKPTKRTHNGESPPALGQADVPARTPSRAGSCQPAMRWSSPASQLHHVKSSASMNGFAANEKCTSLAGVMPHVVCFMLVVKTHHILRRFPLVCSTCTVHVQLSENTSMPCNQVPDAHSAREFGGVP</sequence>
<proteinExistence type="predicted"/>
<feature type="compositionally biased region" description="Polar residues" evidence="2">
    <location>
        <begin position="125"/>
        <end position="136"/>
    </location>
</feature>
<name>A0ABQ9HZE4_9NEOP</name>
<feature type="compositionally biased region" description="Basic residues" evidence="2">
    <location>
        <begin position="408"/>
        <end position="417"/>
    </location>
</feature>
<evidence type="ECO:0000313" key="3">
    <source>
        <dbReference type="EMBL" id="KAJ8889756.1"/>
    </source>
</evidence>
<dbReference type="Proteomes" id="UP001159363">
    <property type="component" value="Chromosome 3"/>
</dbReference>
<evidence type="ECO:0000313" key="4">
    <source>
        <dbReference type="Proteomes" id="UP001159363"/>
    </source>
</evidence>
<evidence type="ECO:0000256" key="1">
    <source>
        <dbReference type="SAM" id="Coils"/>
    </source>
</evidence>
<feature type="region of interest" description="Disordered" evidence="2">
    <location>
        <begin position="376"/>
        <end position="486"/>
    </location>
</feature>
<comment type="caution">
    <text evidence="3">The sequence shown here is derived from an EMBL/GenBank/DDBJ whole genome shotgun (WGS) entry which is preliminary data.</text>
</comment>
<feature type="region of interest" description="Disordered" evidence="2">
    <location>
        <begin position="342"/>
        <end position="363"/>
    </location>
</feature>
<feature type="coiled-coil region" evidence="1">
    <location>
        <begin position="56"/>
        <end position="97"/>
    </location>
</feature>
<feature type="compositionally biased region" description="Polar residues" evidence="2">
    <location>
        <begin position="376"/>
        <end position="393"/>
    </location>
</feature>
<keyword evidence="1" id="KW-0175">Coiled coil</keyword>
<feature type="region of interest" description="Disordered" evidence="2">
    <location>
        <begin position="176"/>
        <end position="239"/>
    </location>
</feature>
<feature type="compositionally biased region" description="Low complexity" evidence="2">
    <location>
        <begin position="115"/>
        <end position="124"/>
    </location>
</feature>
<reference evidence="3 4" key="1">
    <citation type="submission" date="2023-02" db="EMBL/GenBank/DDBJ databases">
        <title>LHISI_Scaffold_Assembly.</title>
        <authorList>
            <person name="Stuart O.P."/>
            <person name="Cleave R."/>
            <person name="Magrath M.J.L."/>
            <person name="Mikheyev A.S."/>
        </authorList>
    </citation>
    <scope>NUCLEOTIDE SEQUENCE [LARGE SCALE GENOMIC DNA]</scope>
    <source>
        <strain evidence="3">Daus_M_001</strain>
        <tissue evidence="3">Leg muscle</tissue>
    </source>
</reference>